<sequence length="375" mass="40229">MNGRIYDADTGRFMQADPFVQAPSNLQNYNAYSYVLNNPLSYTDPSGYLFKKLLKVTMKVTGDWYIHKFLNKVPWLKSITSVALNFIPGCQVWCTAAFNAKSTFVATGSLSGALKAGAIAAASAYAFSQIGDAFGADSGFWQNGGAAHIGAHALTGGIVSELQGGKFGHGFFSAGLTKGAQIAGFVSMDNVVIGTAQSMVVAGTISKLTGGKFANAAVTGAFQYLYNAKGGKGFASFGKDLARLLSGDNRTTNQKIVELASELMDAGFTAEEAEYRANKRYGVAKETGSYTNLHESGMKYHGKGSRKRSQISGRREAIRNDDPHVATDWTPAANNREAFKQESRRLDADGGAGSSTNYNRIEQPGKKYRREDGEL</sequence>
<organism evidence="2 3">
    <name type="scientific">Pseudoalteromonas viridis</name>
    <dbReference type="NCBI Taxonomy" id="339617"/>
    <lineage>
        <taxon>Bacteria</taxon>
        <taxon>Pseudomonadati</taxon>
        <taxon>Pseudomonadota</taxon>
        <taxon>Gammaproteobacteria</taxon>
        <taxon>Alteromonadales</taxon>
        <taxon>Pseudoalteromonadaceae</taxon>
        <taxon>Pseudoalteromonas</taxon>
    </lineage>
</organism>
<dbReference type="Proteomes" id="UP000665025">
    <property type="component" value="Chromosome 1"/>
</dbReference>
<protein>
    <recommendedName>
        <fullName evidence="4">RHS repeat-associated core domain-containing protein</fullName>
    </recommendedName>
</protein>
<dbReference type="NCBIfam" id="TIGR03696">
    <property type="entry name" value="Rhs_assc_core"/>
    <property type="match status" value="1"/>
</dbReference>
<feature type="compositionally biased region" description="Basic and acidic residues" evidence="1">
    <location>
        <begin position="337"/>
        <end position="348"/>
    </location>
</feature>
<dbReference type="Gene3D" id="2.180.10.10">
    <property type="entry name" value="RHS repeat-associated core"/>
    <property type="match status" value="1"/>
</dbReference>
<dbReference type="EMBL" id="CP072425">
    <property type="protein sequence ID" value="QTL36560.1"/>
    <property type="molecule type" value="Genomic_DNA"/>
</dbReference>
<feature type="region of interest" description="Disordered" evidence="1">
    <location>
        <begin position="294"/>
        <end position="375"/>
    </location>
</feature>
<name>A0ABX7VBH7_9GAMM</name>
<feature type="compositionally biased region" description="Basic and acidic residues" evidence="1">
    <location>
        <begin position="313"/>
        <end position="325"/>
    </location>
</feature>
<gene>
    <name evidence="2" type="ORF">J5X90_05840</name>
</gene>
<feature type="compositionally biased region" description="Basic and acidic residues" evidence="1">
    <location>
        <begin position="363"/>
        <end position="375"/>
    </location>
</feature>
<dbReference type="InterPro" id="IPR022385">
    <property type="entry name" value="Rhs_assc_core"/>
</dbReference>
<evidence type="ECO:0008006" key="4">
    <source>
        <dbReference type="Google" id="ProtNLM"/>
    </source>
</evidence>
<feature type="compositionally biased region" description="Basic residues" evidence="1">
    <location>
        <begin position="300"/>
        <end position="309"/>
    </location>
</feature>
<evidence type="ECO:0000313" key="2">
    <source>
        <dbReference type="EMBL" id="QTL36560.1"/>
    </source>
</evidence>
<reference evidence="2 3" key="1">
    <citation type="submission" date="2021-03" db="EMBL/GenBank/DDBJ databases">
        <title>Complete Genome of Pseudoalteromonas viridis Strain BBR56, a new biocontrol bacterial candidate.</title>
        <authorList>
            <person name="Handayani D.P."/>
            <person name="Isnansetyo A."/>
            <person name="Istiqomah I."/>
            <person name="Jumina J."/>
        </authorList>
    </citation>
    <scope>NUCLEOTIDE SEQUENCE [LARGE SCALE GENOMIC DNA]</scope>
    <source>
        <strain evidence="2 3">BBR56</strain>
    </source>
</reference>
<evidence type="ECO:0000313" key="3">
    <source>
        <dbReference type="Proteomes" id="UP000665025"/>
    </source>
</evidence>
<accession>A0ABX7VBH7</accession>
<evidence type="ECO:0000256" key="1">
    <source>
        <dbReference type="SAM" id="MobiDB-lite"/>
    </source>
</evidence>
<keyword evidence="3" id="KW-1185">Reference proteome</keyword>
<proteinExistence type="predicted"/>